<organism evidence="6 7">
    <name type="scientific">Candidatus Pseudobacter hemicellulosilyticus</name>
    <dbReference type="NCBI Taxonomy" id="3121375"/>
    <lineage>
        <taxon>Bacteria</taxon>
        <taxon>Pseudomonadati</taxon>
        <taxon>Bacteroidota</taxon>
        <taxon>Chitinophagia</taxon>
        <taxon>Chitinophagales</taxon>
        <taxon>Chitinophagaceae</taxon>
        <taxon>Pseudobacter</taxon>
    </lineage>
</organism>
<proteinExistence type="predicted"/>
<evidence type="ECO:0000256" key="1">
    <source>
        <dbReference type="ARBA" id="ARBA00022553"/>
    </source>
</evidence>
<evidence type="ECO:0000256" key="2">
    <source>
        <dbReference type="ARBA" id="ARBA00023125"/>
    </source>
</evidence>
<dbReference type="SUPFAM" id="SSF52172">
    <property type="entry name" value="CheY-like"/>
    <property type="match status" value="1"/>
</dbReference>
<dbReference type="PROSITE" id="PS50043">
    <property type="entry name" value="HTH_LUXR_2"/>
    <property type="match status" value="1"/>
</dbReference>
<dbReference type="CDD" id="cd06170">
    <property type="entry name" value="LuxR_C_like"/>
    <property type="match status" value="1"/>
</dbReference>
<dbReference type="PROSITE" id="PS50110">
    <property type="entry name" value="RESPONSE_REGULATORY"/>
    <property type="match status" value="1"/>
</dbReference>
<dbReference type="InterPro" id="IPR001789">
    <property type="entry name" value="Sig_transdc_resp-reg_receiver"/>
</dbReference>
<dbReference type="PANTHER" id="PTHR43214:SF43">
    <property type="entry name" value="TWO-COMPONENT RESPONSE REGULATOR"/>
    <property type="match status" value="1"/>
</dbReference>
<feature type="modified residue" description="4-aspartylphosphate" evidence="3">
    <location>
        <position position="58"/>
    </location>
</feature>
<dbReference type="EMBL" id="CP119311">
    <property type="protein sequence ID" value="WEK35844.1"/>
    <property type="molecule type" value="Genomic_DNA"/>
</dbReference>
<dbReference type="Proteomes" id="UP001220610">
    <property type="component" value="Chromosome"/>
</dbReference>
<dbReference type="GO" id="GO:0003677">
    <property type="term" value="F:DNA binding"/>
    <property type="evidence" value="ECO:0007669"/>
    <property type="project" value="UniProtKB-KW"/>
</dbReference>
<dbReference type="GO" id="GO:0000160">
    <property type="term" value="P:phosphorelay signal transduction system"/>
    <property type="evidence" value="ECO:0007669"/>
    <property type="project" value="InterPro"/>
</dbReference>
<evidence type="ECO:0000313" key="7">
    <source>
        <dbReference type="Proteomes" id="UP001220610"/>
    </source>
</evidence>
<evidence type="ECO:0000313" key="6">
    <source>
        <dbReference type="EMBL" id="WEK35844.1"/>
    </source>
</evidence>
<dbReference type="Pfam" id="PF00072">
    <property type="entry name" value="Response_reg"/>
    <property type="match status" value="1"/>
</dbReference>
<name>A0AAJ5WR81_9BACT</name>
<dbReference type="InterPro" id="IPR039420">
    <property type="entry name" value="WalR-like"/>
</dbReference>
<dbReference type="SUPFAM" id="SSF46894">
    <property type="entry name" value="C-terminal effector domain of the bipartite response regulators"/>
    <property type="match status" value="1"/>
</dbReference>
<dbReference type="GO" id="GO:0006355">
    <property type="term" value="P:regulation of DNA-templated transcription"/>
    <property type="evidence" value="ECO:0007669"/>
    <property type="project" value="InterPro"/>
</dbReference>
<keyword evidence="1 3" id="KW-0597">Phosphoprotein</keyword>
<evidence type="ECO:0000259" key="4">
    <source>
        <dbReference type="PROSITE" id="PS50043"/>
    </source>
</evidence>
<feature type="domain" description="HTH luxR-type" evidence="4">
    <location>
        <begin position="150"/>
        <end position="215"/>
    </location>
</feature>
<keyword evidence="2" id="KW-0238">DNA-binding</keyword>
<dbReference type="AlphaFoldDB" id="A0AAJ5WR81"/>
<accession>A0AAJ5WR81</accession>
<dbReference type="SMART" id="SM00448">
    <property type="entry name" value="REC"/>
    <property type="match status" value="1"/>
</dbReference>
<dbReference type="InterPro" id="IPR011006">
    <property type="entry name" value="CheY-like_superfamily"/>
</dbReference>
<dbReference type="Pfam" id="PF00196">
    <property type="entry name" value="GerE"/>
    <property type="match status" value="1"/>
</dbReference>
<sequence length="218" mass="24799">MGPIKVAIADDHKIFRKGVILSLRPYTNIKFVLEAENGQELLDNLPGVAEQPDVILMDLRMPLKDGIETTKIIAKQYPHIHVIALTMYEDERFVSHMMEIGANGYLLKSADPAEIKKAIMEVMSKGYYLNNFVNRILLKKSHARQKVVPTLNSEITLSDRERDVIKYICMEFTAHEIAQKLEVSPRTVEAIKDRLMERFGAKNTAGLVFFAVKNNLID</sequence>
<dbReference type="InterPro" id="IPR000792">
    <property type="entry name" value="Tscrpt_reg_LuxR_C"/>
</dbReference>
<gene>
    <name evidence="6" type="ORF">P0Y53_25440</name>
</gene>
<dbReference type="SMART" id="SM00421">
    <property type="entry name" value="HTH_LUXR"/>
    <property type="match status" value="1"/>
</dbReference>
<dbReference type="PANTHER" id="PTHR43214">
    <property type="entry name" value="TWO-COMPONENT RESPONSE REGULATOR"/>
    <property type="match status" value="1"/>
</dbReference>
<dbReference type="CDD" id="cd17535">
    <property type="entry name" value="REC_NarL-like"/>
    <property type="match status" value="1"/>
</dbReference>
<dbReference type="InterPro" id="IPR058245">
    <property type="entry name" value="NreC/VraR/RcsB-like_REC"/>
</dbReference>
<evidence type="ECO:0000256" key="3">
    <source>
        <dbReference type="PROSITE-ProRule" id="PRU00169"/>
    </source>
</evidence>
<protein>
    <submittedName>
        <fullName evidence="6">Response regulator transcription factor</fullName>
    </submittedName>
</protein>
<dbReference type="Gene3D" id="3.40.50.2300">
    <property type="match status" value="1"/>
</dbReference>
<evidence type="ECO:0000259" key="5">
    <source>
        <dbReference type="PROSITE" id="PS50110"/>
    </source>
</evidence>
<feature type="domain" description="Response regulatory" evidence="5">
    <location>
        <begin position="5"/>
        <end position="123"/>
    </location>
</feature>
<dbReference type="InterPro" id="IPR016032">
    <property type="entry name" value="Sig_transdc_resp-reg_C-effctor"/>
</dbReference>
<reference evidence="6" key="1">
    <citation type="submission" date="2023-03" db="EMBL/GenBank/DDBJ databases">
        <title>Andean soil-derived lignocellulolytic bacterial consortium as a source of novel taxa and putative plastic-active enzymes.</title>
        <authorList>
            <person name="Diaz-Garcia L."/>
            <person name="Chuvochina M."/>
            <person name="Feuerriegel G."/>
            <person name="Bunk B."/>
            <person name="Sproer C."/>
            <person name="Streit W.R."/>
            <person name="Rodriguez L.M."/>
            <person name="Overmann J."/>
            <person name="Jimenez D.J."/>
        </authorList>
    </citation>
    <scope>NUCLEOTIDE SEQUENCE</scope>
    <source>
        <strain evidence="6">MAG 7</strain>
    </source>
</reference>